<keyword evidence="1" id="KW-0472">Membrane</keyword>
<organism evidence="2">
    <name type="scientific">marine sediment metagenome</name>
    <dbReference type="NCBI Taxonomy" id="412755"/>
    <lineage>
        <taxon>unclassified sequences</taxon>
        <taxon>metagenomes</taxon>
        <taxon>ecological metagenomes</taxon>
    </lineage>
</organism>
<feature type="non-terminal residue" evidence="2">
    <location>
        <position position="86"/>
    </location>
</feature>
<keyword evidence="1" id="KW-0812">Transmembrane</keyword>
<evidence type="ECO:0000313" key="2">
    <source>
        <dbReference type="EMBL" id="GAG18681.1"/>
    </source>
</evidence>
<sequence>MVGGLEALNLAAIYPILNTAFEADSGQSNVIFSLLESMADVFPIEDEFVAYCVVFLVLAILTFAAKLALLKFKVNLGADLVTENQS</sequence>
<name>X0X0Z8_9ZZZZ</name>
<keyword evidence="1" id="KW-1133">Transmembrane helix</keyword>
<feature type="transmembrane region" description="Helical" evidence="1">
    <location>
        <begin position="48"/>
        <end position="69"/>
    </location>
</feature>
<reference evidence="2" key="1">
    <citation type="journal article" date="2014" name="Front. Microbiol.">
        <title>High frequency of phylogenetically diverse reductive dehalogenase-homologous genes in deep subseafloor sedimentary metagenomes.</title>
        <authorList>
            <person name="Kawai M."/>
            <person name="Futagami T."/>
            <person name="Toyoda A."/>
            <person name="Takaki Y."/>
            <person name="Nishi S."/>
            <person name="Hori S."/>
            <person name="Arai W."/>
            <person name="Tsubouchi T."/>
            <person name="Morono Y."/>
            <person name="Uchiyama I."/>
            <person name="Ito T."/>
            <person name="Fujiyama A."/>
            <person name="Inagaki F."/>
            <person name="Takami H."/>
        </authorList>
    </citation>
    <scope>NUCLEOTIDE SEQUENCE</scope>
    <source>
        <strain evidence="2">Expedition CK06-06</strain>
    </source>
</reference>
<comment type="caution">
    <text evidence="2">The sequence shown here is derived from an EMBL/GenBank/DDBJ whole genome shotgun (WGS) entry which is preliminary data.</text>
</comment>
<accession>X0X0Z8</accession>
<dbReference type="AlphaFoldDB" id="X0X0Z8"/>
<protein>
    <submittedName>
        <fullName evidence="2">Uncharacterized protein</fullName>
    </submittedName>
</protein>
<gene>
    <name evidence="2" type="ORF">S01H1_52766</name>
</gene>
<evidence type="ECO:0000256" key="1">
    <source>
        <dbReference type="SAM" id="Phobius"/>
    </source>
</evidence>
<dbReference type="EMBL" id="BARS01034123">
    <property type="protein sequence ID" value="GAG18681.1"/>
    <property type="molecule type" value="Genomic_DNA"/>
</dbReference>
<proteinExistence type="predicted"/>